<dbReference type="PROSITE" id="PS50112">
    <property type="entry name" value="PAS"/>
    <property type="match status" value="2"/>
</dbReference>
<feature type="modified residue" description="4-aspartylphosphate" evidence="9">
    <location>
        <position position="92"/>
    </location>
</feature>
<dbReference type="InterPro" id="IPR035965">
    <property type="entry name" value="PAS-like_dom_sf"/>
</dbReference>
<evidence type="ECO:0000259" key="13">
    <source>
        <dbReference type="PROSITE" id="PS50112"/>
    </source>
</evidence>
<keyword evidence="3 9" id="KW-0597">Phosphoprotein</keyword>
<keyword evidence="7" id="KW-0067">ATP-binding</keyword>
<evidence type="ECO:0000256" key="8">
    <source>
        <dbReference type="ARBA" id="ARBA00023012"/>
    </source>
</evidence>
<dbReference type="Gene3D" id="3.30.450.20">
    <property type="entry name" value="PAS domain"/>
    <property type="match status" value="2"/>
</dbReference>
<dbReference type="STRING" id="644282.Deba_1995"/>
<evidence type="ECO:0000256" key="7">
    <source>
        <dbReference type="ARBA" id="ARBA00022840"/>
    </source>
</evidence>
<dbReference type="Gene3D" id="1.10.287.130">
    <property type="match status" value="1"/>
</dbReference>
<evidence type="ECO:0000313" key="16">
    <source>
        <dbReference type="Proteomes" id="UP000009047"/>
    </source>
</evidence>
<dbReference type="InterPro" id="IPR004358">
    <property type="entry name" value="Sig_transdc_His_kin-like_C"/>
</dbReference>
<dbReference type="EMBL" id="CP002085">
    <property type="protein sequence ID" value="ADK85360.1"/>
    <property type="molecule type" value="Genomic_DNA"/>
</dbReference>
<feature type="coiled-coil region" evidence="10">
    <location>
        <begin position="167"/>
        <end position="215"/>
    </location>
</feature>
<keyword evidence="5" id="KW-0547">Nucleotide-binding</keyword>
<dbReference type="SMART" id="SM00387">
    <property type="entry name" value="HATPase_c"/>
    <property type="match status" value="1"/>
</dbReference>
<dbReference type="eggNOG" id="COG2202">
    <property type="taxonomic scope" value="Bacteria"/>
</dbReference>
<dbReference type="NCBIfam" id="TIGR00229">
    <property type="entry name" value="sensory_box"/>
    <property type="match status" value="2"/>
</dbReference>
<dbReference type="SUPFAM" id="SSF55785">
    <property type="entry name" value="PYP-like sensor domain (PAS domain)"/>
    <property type="match status" value="2"/>
</dbReference>
<gene>
    <name evidence="15" type="ordered locus">Deba_1995</name>
</gene>
<dbReference type="CDD" id="cd00130">
    <property type="entry name" value="PAS"/>
    <property type="match status" value="2"/>
</dbReference>
<evidence type="ECO:0000259" key="14">
    <source>
        <dbReference type="PROSITE" id="PS50113"/>
    </source>
</evidence>
<dbReference type="Gene3D" id="3.30.565.10">
    <property type="entry name" value="Histidine kinase-like ATPase, C-terminal domain"/>
    <property type="match status" value="1"/>
</dbReference>
<dbReference type="InterPro" id="IPR003661">
    <property type="entry name" value="HisK_dim/P_dom"/>
</dbReference>
<evidence type="ECO:0000256" key="5">
    <source>
        <dbReference type="ARBA" id="ARBA00022741"/>
    </source>
</evidence>
<proteinExistence type="predicted"/>
<feature type="domain" description="Response regulatory" evidence="12">
    <location>
        <begin position="721"/>
        <end position="837"/>
    </location>
</feature>
<evidence type="ECO:0000259" key="11">
    <source>
        <dbReference type="PROSITE" id="PS50109"/>
    </source>
</evidence>
<dbReference type="AlphaFoldDB" id="E1QL95"/>
<feature type="modified residue" description="4-aspartylphosphate" evidence="9">
    <location>
        <position position="772"/>
    </location>
</feature>
<evidence type="ECO:0000256" key="4">
    <source>
        <dbReference type="ARBA" id="ARBA00022679"/>
    </source>
</evidence>
<dbReference type="PROSITE" id="PS50113">
    <property type="entry name" value="PAC"/>
    <property type="match status" value="1"/>
</dbReference>
<feature type="domain" description="PAS" evidence="13">
    <location>
        <begin position="212"/>
        <end position="253"/>
    </location>
</feature>
<dbReference type="KEGG" id="dbr:Deba_1995"/>
<dbReference type="SUPFAM" id="SSF52172">
    <property type="entry name" value="CheY-like"/>
    <property type="match status" value="2"/>
</dbReference>
<dbReference type="InterPro" id="IPR003594">
    <property type="entry name" value="HATPase_dom"/>
</dbReference>
<dbReference type="GO" id="GO:0000155">
    <property type="term" value="F:phosphorelay sensor kinase activity"/>
    <property type="evidence" value="ECO:0007669"/>
    <property type="project" value="InterPro"/>
</dbReference>
<sequence length="847" mass="93055">MNDSAEKAVRVLVVDDEPAILAAFGEVLRPKTASAEGAAQRMRDLERTLFGDGESETGPLVELTALNQAEPAVEAVAQAVAQGRPFAVAFVDVRMPPGPDGVWAVKEMRARDQALEIVVMTAYSDVPPGRIAQMAPPPSKLLYMQKPFHAHELRQLVASLSDKWRSQRELERTQRELERRVEERTAQLAQANASLREEIERRRANQAELARSEQNLRLILDCLPVGLMITDSAGKVLRVNAAALKLSGHAHENDLLGRHCREIIAEHEQSPWPPSAEPGPSQPCESTLMRLSGEGLPVLVSAIALKLDGQDVLLQAIADLSERKNWERALNESEARYRQLVEFAPAGIYEFDFSASRFLSVNEVMLEYTGYDRDEFLALRPEKLLTPESLRDYLGQQKQLLAGDISSQTNEYQFYTKSGRTMWALVNANFVFDGQGRLVGRVVANDITARKQAEQDKVLMESRIRQAQKMEALGSLAGGVAHDFNNILNAVIGFTELTLRELGEQETPKAYLKHVLQAGRRASELVRQILTFSRGGEPEKKPIHVAIVVKEVLKLLRASLPAGIEIKQNIQNADELVLADPSQIHQVMMNLCANAAQAMGESGLLTVELRKVTLGRPLELDMASLPPGPYVQLVVADNGPGVEPAHIGRIFEPYFSTKSASGGTGLGLAVVHGIVKGLDGAIDVKSAPGAGCQFRVFLPIPGLAADDDQETPNHLPMGHETILLVDDEPELVRLGLGVLEVLGYRVESATDPEEALRMFLAEPARYDLLLTDQTMPKMTGLELIERVRARRGGLPVVLCTGYGEQVARILAQRGENVRLAQKPVLMAELAQAVRLALDETGPERREQ</sequence>
<evidence type="ECO:0000256" key="6">
    <source>
        <dbReference type="ARBA" id="ARBA00022777"/>
    </source>
</evidence>
<dbReference type="eggNOG" id="COG4191">
    <property type="taxonomic scope" value="Bacteria"/>
</dbReference>
<dbReference type="SUPFAM" id="SSF47384">
    <property type="entry name" value="Homodimeric domain of signal transducing histidine kinase"/>
    <property type="match status" value="1"/>
</dbReference>
<dbReference type="InterPro" id="IPR011006">
    <property type="entry name" value="CheY-like_superfamily"/>
</dbReference>
<dbReference type="InterPro" id="IPR000014">
    <property type="entry name" value="PAS"/>
</dbReference>
<dbReference type="Pfam" id="PF00512">
    <property type="entry name" value="HisKA"/>
    <property type="match status" value="1"/>
</dbReference>
<dbReference type="Pfam" id="PF02518">
    <property type="entry name" value="HATPase_c"/>
    <property type="match status" value="1"/>
</dbReference>
<dbReference type="PANTHER" id="PTHR43065:SF46">
    <property type="entry name" value="C4-DICARBOXYLATE TRANSPORT SENSOR PROTEIN DCTB"/>
    <property type="match status" value="1"/>
</dbReference>
<keyword evidence="4" id="KW-0808">Transferase</keyword>
<dbReference type="HOGENOM" id="CLU_000445_114_51_7"/>
<keyword evidence="8" id="KW-0902">Two-component regulatory system</keyword>
<evidence type="ECO:0000256" key="2">
    <source>
        <dbReference type="ARBA" id="ARBA00012438"/>
    </source>
</evidence>
<dbReference type="InterPro" id="IPR001610">
    <property type="entry name" value="PAC"/>
</dbReference>
<dbReference type="CDD" id="cd00156">
    <property type="entry name" value="REC"/>
    <property type="match status" value="1"/>
</dbReference>
<feature type="domain" description="PAS" evidence="13">
    <location>
        <begin position="333"/>
        <end position="404"/>
    </location>
</feature>
<dbReference type="SMART" id="SM00448">
    <property type="entry name" value="REC"/>
    <property type="match status" value="2"/>
</dbReference>
<accession>E1QL95</accession>
<keyword evidence="6 15" id="KW-0418">Kinase</keyword>
<dbReference type="CDD" id="cd00082">
    <property type="entry name" value="HisKA"/>
    <property type="match status" value="1"/>
</dbReference>
<keyword evidence="10" id="KW-0175">Coiled coil</keyword>
<dbReference type="SUPFAM" id="SSF55874">
    <property type="entry name" value="ATPase domain of HSP90 chaperone/DNA topoisomerase II/histidine kinase"/>
    <property type="match status" value="1"/>
</dbReference>
<dbReference type="Pfam" id="PF13426">
    <property type="entry name" value="PAS_9"/>
    <property type="match status" value="2"/>
</dbReference>
<evidence type="ECO:0000256" key="1">
    <source>
        <dbReference type="ARBA" id="ARBA00000085"/>
    </source>
</evidence>
<keyword evidence="16" id="KW-1185">Reference proteome</keyword>
<dbReference type="RefSeq" id="WP_013258801.1">
    <property type="nucleotide sequence ID" value="NC_014365.1"/>
</dbReference>
<dbReference type="eggNOG" id="COG0784">
    <property type="taxonomic scope" value="Bacteria"/>
</dbReference>
<dbReference type="SMART" id="SM00086">
    <property type="entry name" value="PAC"/>
    <property type="match status" value="2"/>
</dbReference>
<dbReference type="PROSITE" id="PS50110">
    <property type="entry name" value="RESPONSE_REGULATORY"/>
    <property type="match status" value="2"/>
</dbReference>
<dbReference type="Pfam" id="PF00072">
    <property type="entry name" value="Response_reg"/>
    <property type="match status" value="1"/>
</dbReference>
<dbReference type="PRINTS" id="PR00344">
    <property type="entry name" value="BCTRLSENSOR"/>
</dbReference>
<dbReference type="InterPro" id="IPR005467">
    <property type="entry name" value="His_kinase_dom"/>
</dbReference>
<name>E1QL95_DESB2</name>
<dbReference type="SMART" id="SM00091">
    <property type="entry name" value="PAS"/>
    <property type="match status" value="2"/>
</dbReference>
<dbReference type="InterPro" id="IPR036097">
    <property type="entry name" value="HisK_dim/P_sf"/>
</dbReference>
<dbReference type="Gene3D" id="3.40.50.2300">
    <property type="match status" value="2"/>
</dbReference>
<evidence type="ECO:0000259" key="12">
    <source>
        <dbReference type="PROSITE" id="PS50110"/>
    </source>
</evidence>
<comment type="catalytic activity">
    <reaction evidence="1">
        <text>ATP + protein L-histidine = ADP + protein N-phospho-L-histidine.</text>
        <dbReference type="EC" id="2.7.13.3"/>
    </reaction>
</comment>
<evidence type="ECO:0000256" key="3">
    <source>
        <dbReference type="ARBA" id="ARBA00022553"/>
    </source>
</evidence>
<feature type="domain" description="Histidine kinase" evidence="11">
    <location>
        <begin position="479"/>
        <end position="702"/>
    </location>
</feature>
<dbReference type="InterPro" id="IPR001789">
    <property type="entry name" value="Sig_transdc_resp-reg_receiver"/>
</dbReference>
<dbReference type="eggNOG" id="COG3437">
    <property type="taxonomic scope" value="Bacteria"/>
</dbReference>
<feature type="domain" description="PAC" evidence="14">
    <location>
        <begin position="408"/>
        <end position="459"/>
    </location>
</feature>
<dbReference type="EC" id="2.7.13.3" evidence="2"/>
<dbReference type="PROSITE" id="PS50109">
    <property type="entry name" value="HIS_KIN"/>
    <property type="match status" value="1"/>
</dbReference>
<dbReference type="SMART" id="SM00388">
    <property type="entry name" value="HisKA"/>
    <property type="match status" value="1"/>
</dbReference>
<dbReference type="Proteomes" id="UP000009047">
    <property type="component" value="Chromosome"/>
</dbReference>
<evidence type="ECO:0000313" key="15">
    <source>
        <dbReference type="EMBL" id="ADK85360.1"/>
    </source>
</evidence>
<protein>
    <recommendedName>
        <fullName evidence="2">histidine kinase</fullName>
        <ecNumber evidence="2">2.7.13.3</ecNumber>
    </recommendedName>
</protein>
<evidence type="ECO:0000256" key="10">
    <source>
        <dbReference type="SAM" id="Coils"/>
    </source>
</evidence>
<dbReference type="PANTHER" id="PTHR43065">
    <property type="entry name" value="SENSOR HISTIDINE KINASE"/>
    <property type="match status" value="1"/>
</dbReference>
<feature type="domain" description="Response regulatory" evidence="12">
    <location>
        <begin position="10"/>
        <end position="161"/>
    </location>
</feature>
<dbReference type="InterPro" id="IPR036890">
    <property type="entry name" value="HATPase_C_sf"/>
</dbReference>
<reference evidence="15 16" key="1">
    <citation type="journal article" date="2010" name="Stand. Genomic Sci.">
        <title>Complete genome sequence of Desulfarculus baarsii type strain (2st14).</title>
        <authorList>
            <person name="Sun H."/>
            <person name="Spring S."/>
            <person name="Lapidus A."/>
            <person name="Davenport K."/>
            <person name="Del Rio T.G."/>
            <person name="Tice H."/>
            <person name="Nolan M."/>
            <person name="Copeland A."/>
            <person name="Cheng J.F."/>
            <person name="Lucas S."/>
            <person name="Tapia R."/>
            <person name="Goodwin L."/>
            <person name="Pitluck S."/>
            <person name="Ivanova N."/>
            <person name="Pagani I."/>
            <person name="Mavromatis K."/>
            <person name="Ovchinnikova G."/>
            <person name="Pati A."/>
            <person name="Chen A."/>
            <person name="Palaniappan K."/>
            <person name="Hauser L."/>
            <person name="Chang Y.J."/>
            <person name="Jeffries C.D."/>
            <person name="Detter J.C."/>
            <person name="Han C."/>
            <person name="Rohde M."/>
            <person name="Brambilla E."/>
            <person name="Goker M."/>
            <person name="Woyke T."/>
            <person name="Bristow J."/>
            <person name="Eisen J.A."/>
            <person name="Markowitz V."/>
            <person name="Hugenholtz P."/>
            <person name="Kyrpides N.C."/>
            <person name="Klenk H.P."/>
            <person name="Land M."/>
        </authorList>
    </citation>
    <scope>NUCLEOTIDE SEQUENCE [LARGE SCALE GENOMIC DNA]</scope>
    <source>
        <strain evidence="16">ATCC 33931 / DSM 2075 / LMG 7858 / VKM B-1802 / 2st14</strain>
    </source>
</reference>
<dbReference type="InterPro" id="IPR000700">
    <property type="entry name" value="PAS-assoc_C"/>
</dbReference>
<dbReference type="OrthoDB" id="9813024at2"/>
<dbReference type="GO" id="GO:0005524">
    <property type="term" value="F:ATP binding"/>
    <property type="evidence" value="ECO:0007669"/>
    <property type="project" value="UniProtKB-KW"/>
</dbReference>
<evidence type="ECO:0000256" key="9">
    <source>
        <dbReference type="PROSITE-ProRule" id="PRU00169"/>
    </source>
</evidence>
<organism evidence="15 16">
    <name type="scientific">Desulfarculus baarsii (strain ATCC 33931 / DSM 2075 / LMG 7858 / VKM B-1802 / 2st14)</name>
    <dbReference type="NCBI Taxonomy" id="644282"/>
    <lineage>
        <taxon>Bacteria</taxon>
        <taxon>Pseudomonadati</taxon>
        <taxon>Thermodesulfobacteriota</taxon>
        <taxon>Desulfarculia</taxon>
        <taxon>Desulfarculales</taxon>
        <taxon>Desulfarculaceae</taxon>
        <taxon>Desulfarculus</taxon>
    </lineage>
</organism>